<evidence type="ECO:0000256" key="5">
    <source>
        <dbReference type="ARBA" id="ARBA00026073"/>
    </source>
</evidence>
<evidence type="ECO:0000256" key="3">
    <source>
        <dbReference type="ARBA" id="ARBA00022839"/>
    </source>
</evidence>
<dbReference type="Pfam" id="PF00989">
    <property type="entry name" value="PAS"/>
    <property type="match status" value="1"/>
</dbReference>
<gene>
    <name evidence="9" type="ORF">FKY71_05790</name>
</gene>
<dbReference type="SMART" id="SM00479">
    <property type="entry name" value="EXOIII"/>
    <property type="match status" value="1"/>
</dbReference>
<evidence type="ECO:0000256" key="7">
    <source>
        <dbReference type="SAM" id="Phobius"/>
    </source>
</evidence>
<dbReference type="AlphaFoldDB" id="A0A540VTA4"/>
<keyword evidence="3" id="KW-0269">Exonuclease</keyword>
<evidence type="ECO:0000256" key="6">
    <source>
        <dbReference type="ARBA" id="ARBA00049244"/>
    </source>
</evidence>
<dbReference type="FunFam" id="3.30.420.10:FF:000045">
    <property type="entry name" value="3'-5' exonuclease DinG"/>
    <property type="match status" value="1"/>
</dbReference>
<comment type="subunit">
    <text evidence="5">DNA polymerase III contains a core (composed of alpha, epsilon and theta chains) that associates with a tau subunit. This core dimerizes to form the POLIII' complex. PolIII' associates with the gamma complex (composed of gamma, delta, delta', psi and chi chains) and with the beta chain to form the complete DNA polymerase III complex.</text>
</comment>
<proteinExistence type="predicted"/>
<dbReference type="NCBIfam" id="TIGR00573">
    <property type="entry name" value="dnaq"/>
    <property type="match status" value="1"/>
</dbReference>
<dbReference type="PROSITE" id="PS50112">
    <property type="entry name" value="PAS"/>
    <property type="match status" value="1"/>
</dbReference>
<dbReference type="Pfam" id="PF00929">
    <property type="entry name" value="RNase_T"/>
    <property type="match status" value="1"/>
</dbReference>
<evidence type="ECO:0000256" key="1">
    <source>
        <dbReference type="ARBA" id="ARBA00012417"/>
    </source>
</evidence>
<keyword evidence="7" id="KW-1133">Transmembrane helix</keyword>
<dbReference type="EMBL" id="VIFK01000029">
    <property type="protein sequence ID" value="TQE99989.1"/>
    <property type="molecule type" value="Genomic_DNA"/>
</dbReference>
<keyword evidence="2" id="KW-0540">Nuclease</keyword>
<organism evidence="9 10">
    <name type="scientific">Spiribacter salinus</name>
    <dbReference type="NCBI Taxonomy" id="1335746"/>
    <lineage>
        <taxon>Bacteria</taxon>
        <taxon>Pseudomonadati</taxon>
        <taxon>Pseudomonadota</taxon>
        <taxon>Gammaproteobacteria</taxon>
        <taxon>Chromatiales</taxon>
        <taxon>Ectothiorhodospiraceae</taxon>
        <taxon>Spiribacter</taxon>
    </lineage>
</organism>
<dbReference type="STRING" id="1260251.SPISAL_03205"/>
<evidence type="ECO:0000259" key="8">
    <source>
        <dbReference type="PROSITE" id="PS50112"/>
    </source>
</evidence>
<evidence type="ECO:0000256" key="2">
    <source>
        <dbReference type="ARBA" id="ARBA00022722"/>
    </source>
</evidence>
<dbReference type="PANTHER" id="PTHR30231:SF41">
    <property type="entry name" value="DNA POLYMERASE III SUBUNIT EPSILON"/>
    <property type="match status" value="1"/>
</dbReference>
<dbReference type="InterPro" id="IPR012337">
    <property type="entry name" value="RNaseH-like_sf"/>
</dbReference>
<name>A0A540VTA4_9GAMM</name>
<keyword evidence="7" id="KW-0812">Transmembrane</keyword>
<dbReference type="CDD" id="cd06127">
    <property type="entry name" value="DEDDh"/>
    <property type="match status" value="1"/>
</dbReference>
<feature type="domain" description="PAS" evidence="8">
    <location>
        <begin position="134"/>
        <end position="187"/>
    </location>
</feature>
<dbReference type="GO" id="GO:0006355">
    <property type="term" value="P:regulation of DNA-templated transcription"/>
    <property type="evidence" value="ECO:0007669"/>
    <property type="project" value="InterPro"/>
</dbReference>
<comment type="function">
    <text evidence="4">DNA polymerase III is a complex, multichain enzyme responsible for most of the replicative synthesis in bacteria. The epsilon subunit contain the editing function and is a proofreading 3'-5' exonuclease.</text>
</comment>
<dbReference type="InterPro" id="IPR013767">
    <property type="entry name" value="PAS_fold"/>
</dbReference>
<feature type="transmembrane region" description="Helical" evidence="7">
    <location>
        <begin position="44"/>
        <end position="64"/>
    </location>
</feature>
<evidence type="ECO:0000256" key="4">
    <source>
        <dbReference type="ARBA" id="ARBA00025483"/>
    </source>
</evidence>
<feature type="transmembrane region" description="Helical" evidence="7">
    <location>
        <begin position="12"/>
        <end position="32"/>
    </location>
</feature>
<dbReference type="PANTHER" id="PTHR30231">
    <property type="entry name" value="DNA POLYMERASE III SUBUNIT EPSILON"/>
    <property type="match status" value="1"/>
</dbReference>
<dbReference type="InterPro" id="IPR000014">
    <property type="entry name" value="PAS"/>
</dbReference>
<keyword evidence="3" id="KW-0378">Hydrolase</keyword>
<evidence type="ECO:0000313" key="10">
    <source>
        <dbReference type="Proteomes" id="UP000315400"/>
    </source>
</evidence>
<dbReference type="Gene3D" id="3.30.420.10">
    <property type="entry name" value="Ribonuclease H-like superfamily/Ribonuclease H"/>
    <property type="match status" value="1"/>
</dbReference>
<accession>A0A540VTA4</accession>
<protein>
    <recommendedName>
        <fullName evidence="1">DNA-directed DNA polymerase</fullName>
        <ecNumber evidence="1">2.7.7.7</ecNumber>
    </recommendedName>
</protein>
<dbReference type="GO" id="GO:0008408">
    <property type="term" value="F:3'-5' exonuclease activity"/>
    <property type="evidence" value="ECO:0007669"/>
    <property type="project" value="TreeGrafter"/>
</dbReference>
<dbReference type="Gene3D" id="3.30.450.20">
    <property type="entry name" value="PAS domain"/>
    <property type="match status" value="1"/>
</dbReference>
<dbReference type="GO" id="GO:0003887">
    <property type="term" value="F:DNA-directed DNA polymerase activity"/>
    <property type="evidence" value="ECO:0007669"/>
    <property type="project" value="UniProtKB-EC"/>
</dbReference>
<keyword evidence="7" id="KW-0472">Membrane</keyword>
<dbReference type="SUPFAM" id="SSF55785">
    <property type="entry name" value="PYP-like sensor domain (PAS domain)"/>
    <property type="match status" value="1"/>
</dbReference>
<dbReference type="CDD" id="cd00130">
    <property type="entry name" value="PAS"/>
    <property type="match status" value="1"/>
</dbReference>
<dbReference type="GO" id="GO:0003677">
    <property type="term" value="F:DNA binding"/>
    <property type="evidence" value="ECO:0007669"/>
    <property type="project" value="InterPro"/>
</dbReference>
<comment type="caution">
    <text evidence="9">The sequence shown here is derived from an EMBL/GenBank/DDBJ whole genome shotgun (WGS) entry which is preliminary data.</text>
</comment>
<evidence type="ECO:0000313" key="9">
    <source>
        <dbReference type="EMBL" id="TQE99989.1"/>
    </source>
</evidence>
<dbReference type="InterPro" id="IPR035965">
    <property type="entry name" value="PAS-like_dom_sf"/>
</dbReference>
<sequence>MRAYRLPRLRKRLWAVIGVVGAGQSVLLAGLATMNRAQGSSAGGALITAWLISLAGLLVTGIIIDRRLARPLVATARGADILASSNPQHHLEISGRHWLDRLPDTLEQLGSALVRNQQDMDEAAQAVATKVEARRTRLETILREIRDGVMVCDREGRIQLYNRTTRDLLSSEPALGLGRNISEVLNEGPLNHTLRLLVPTNEDAAAADAELVCATASGERLLRCRVARLVTDDPETSGFVMTLQDVSRQTRETLRREQALRDAVESLRNPLTSLNAATESLRLAQEEGLHEQTEQFARIIAEENEKLTHRFTTLSDETASVVTDNWRLEDVHLGSLIEGIKVSVEAEVIPRLQCRADVWLSAEPYLLSRVIEALLARLREELGVTALALSGREEGSLVYVDLNWSGDVIAADQLDHWLDAGLEDVGGTVSLREVLQRHDTTAWSQPDLSKEGRAMLRLPLPGAPKKATVVETVPARPEYYDFAIEDADKPLGDTADASLETLDYVVFDCETTGLEPSRGDEIVSIGAVRIHRGQVMHGETFELLANPGRPIPALASSIHGIHDEDVMEAPPVEEVIRRFHAFAGNAVLVGFNTAFDLRFLKLKQRITGVRFDNPTLDALLLSILLHDHTGEHTMESIAERLGVGVGGRHTALGDSLTTAEIFMRLIDLLPGESIRTLSEAITAQERMIEFRRQQRAF</sequence>
<comment type="catalytic activity">
    <reaction evidence="6">
        <text>DNA(n) + a 2'-deoxyribonucleoside 5'-triphosphate = DNA(n+1) + diphosphate</text>
        <dbReference type="Rhea" id="RHEA:22508"/>
        <dbReference type="Rhea" id="RHEA-COMP:17339"/>
        <dbReference type="Rhea" id="RHEA-COMP:17340"/>
        <dbReference type="ChEBI" id="CHEBI:33019"/>
        <dbReference type="ChEBI" id="CHEBI:61560"/>
        <dbReference type="ChEBI" id="CHEBI:173112"/>
        <dbReference type="EC" id="2.7.7.7"/>
    </reaction>
</comment>
<dbReference type="Proteomes" id="UP000315400">
    <property type="component" value="Unassembled WGS sequence"/>
</dbReference>
<dbReference type="InterPro" id="IPR036397">
    <property type="entry name" value="RNaseH_sf"/>
</dbReference>
<dbReference type="InterPro" id="IPR006054">
    <property type="entry name" value="DnaQ"/>
</dbReference>
<dbReference type="SMART" id="SM00091">
    <property type="entry name" value="PAS"/>
    <property type="match status" value="1"/>
</dbReference>
<dbReference type="EC" id="2.7.7.7" evidence="1"/>
<dbReference type="InterPro" id="IPR013520">
    <property type="entry name" value="Ribonucl_H"/>
</dbReference>
<dbReference type="GO" id="GO:0045004">
    <property type="term" value="P:DNA replication proofreading"/>
    <property type="evidence" value="ECO:0007669"/>
    <property type="project" value="TreeGrafter"/>
</dbReference>
<dbReference type="GO" id="GO:0005829">
    <property type="term" value="C:cytosol"/>
    <property type="evidence" value="ECO:0007669"/>
    <property type="project" value="TreeGrafter"/>
</dbReference>
<dbReference type="SUPFAM" id="SSF53098">
    <property type="entry name" value="Ribonuclease H-like"/>
    <property type="match status" value="1"/>
</dbReference>
<reference evidence="9 10" key="1">
    <citation type="submission" date="2019-06" db="EMBL/GenBank/DDBJ databases">
        <title>Metagenome assembled Genome of Spiribacter salinus SL48-SHIP from the microbial mat of Salt Lake 48 (Novosibirsk region, Russia).</title>
        <authorList>
            <person name="Shipova A."/>
            <person name="Rozanov A.S."/>
            <person name="Bryanskaya A.V."/>
            <person name="Peltek S.E."/>
        </authorList>
    </citation>
    <scope>NUCLEOTIDE SEQUENCE [LARGE SCALE GENOMIC DNA]</scope>
    <source>
        <strain evidence="9">SL48-SHIP-2</strain>
    </source>
</reference>